<feature type="compositionally biased region" description="Low complexity" evidence="1">
    <location>
        <begin position="8"/>
        <end position="19"/>
    </location>
</feature>
<proteinExistence type="predicted"/>
<accession>A0A6G1CG68</accession>
<evidence type="ECO:0000256" key="1">
    <source>
        <dbReference type="SAM" id="MobiDB-lite"/>
    </source>
</evidence>
<organism evidence="2 3">
    <name type="scientific">Oryza meyeriana var. granulata</name>
    <dbReference type="NCBI Taxonomy" id="110450"/>
    <lineage>
        <taxon>Eukaryota</taxon>
        <taxon>Viridiplantae</taxon>
        <taxon>Streptophyta</taxon>
        <taxon>Embryophyta</taxon>
        <taxon>Tracheophyta</taxon>
        <taxon>Spermatophyta</taxon>
        <taxon>Magnoliopsida</taxon>
        <taxon>Liliopsida</taxon>
        <taxon>Poales</taxon>
        <taxon>Poaceae</taxon>
        <taxon>BOP clade</taxon>
        <taxon>Oryzoideae</taxon>
        <taxon>Oryzeae</taxon>
        <taxon>Oryzinae</taxon>
        <taxon>Oryza</taxon>
        <taxon>Oryza meyeriana</taxon>
    </lineage>
</organism>
<gene>
    <name evidence="2" type="ORF">E2562_020814</name>
</gene>
<name>A0A6G1CG68_9ORYZ</name>
<comment type="caution">
    <text evidence="2">The sequence shown here is derived from an EMBL/GenBank/DDBJ whole genome shotgun (WGS) entry which is preliminary data.</text>
</comment>
<evidence type="ECO:0000313" key="3">
    <source>
        <dbReference type="Proteomes" id="UP000479710"/>
    </source>
</evidence>
<feature type="region of interest" description="Disordered" evidence="1">
    <location>
        <begin position="1"/>
        <end position="31"/>
    </location>
</feature>
<sequence length="115" mass="12492">MAVRWRESNAAAAAPNSRSPPHRYPGDLPNPSANMGCRCGELTKLDGLTTAFSELYYIEQKVQHITKTRNLLTLAVTSLKATVITQVTHLLTSAYFYGVMDNSGSSTSESAPRTS</sequence>
<protein>
    <submittedName>
        <fullName evidence="2">Uncharacterized protein</fullName>
    </submittedName>
</protein>
<dbReference type="Proteomes" id="UP000479710">
    <property type="component" value="Unassembled WGS sequence"/>
</dbReference>
<dbReference type="EMBL" id="SPHZ02000009">
    <property type="protein sequence ID" value="KAF0899625.1"/>
    <property type="molecule type" value="Genomic_DNA"/>
</dbReference>
<reference evidence="2 3" key="1">
    <citation type="submission" date="2019-11" db="EMBL/GenBank/DDBJ databases">
        <title>Whole genome sequence of Oryza granulata.</title>
        <authorList>
            <person name="Li W."/>
        </authorList>
    </citation>
    <scope>NUCLEOTIDE SEQUENCE [LARGE SCALE GENOMIC DNA]</scope>
    <source>
        <strain evidence="3">cv. Menghai</strain>
        <tissue evidence="2">Leaf</tissue>
    </source>
</reference>
<evidence type="ECO:0000313" key="2">
    <source>
        <dbReference type="EMBL" id="KAF0899625.1"/>
    </source>
</evidence>
<dbReference type="AlphaFoldDB" id="A0A6G1CG68"/>
<keyword evidence="3" id="KW-1185">Reference proteome</keyword>